<evidence type="ECO:0000313" key="1">
    <source>
        <dbReference type="EMBL" id="XFD39083.1"/>
    </source>
</evidence>
<evidence type="ECO:0000313" key="2">
    <source>
        <dbReference type="Proteomes" id="UP001149860"/>
    </source>
</evidence>
<sequence length="177" mass="20544">MSLLIEEAKCLDEDERDENDVKLSSLNYIDDFETAENVTNELGLDITEEMYDYNGNAIDFETEMSKRKEDVREFENEVQTVQKVIDDIEKLDNVEIIKHDLSNLTISTYLTINFSGSLEQFENDFVGFEFDEDTIEDYLNNEKPLQLKVRISDHESGSKAGDYGRINYDEGDLSFIF</sequence>
<dbReference type="EMBL" id="CP168151">
    <property type="protein sequence ID" value="XFD39083.1"/>
    <property type="molecule type" value="Genomic_DNA"/>
</dbReference>
<organism evidence="1 2">
    <name type="scientific">Lentilactobacillus terminaliae</name>
    <dbReference type="NCBI Taxonomy" id="3003483"/>
    <lineage>
        <taxon>Bacteria</taxon>
        <taxon>Bacillati</taxon>
        <taxon>Bacillota</taxon>
        <taxon>Bacilli</taxon>
        <taxon>Lactobacillales</taxon>
        <taxon>Lactobacillaceae</taxon>
        <taxon>Lentilactobacillus</taxon>
    </lineage>
</organism>
<proteinExistence type="predicted"/>
<keyword evidence="2" id="KW-1185">Reference proteome</keyword>
<protein>
    <submittedName>
        <fullName evidence="1">Uncharacterized protein</fullName>
    </submittedName>
</protein>
<accession>A0ACD5DCI5</accession>
<name>A0ACD5DCI5_9LACO</name>
<reference evidence="1" key="1">
    <citation type="submission" date="2024-08" db="EMBL/GenBank/DDBJ databases">
        <title>Lentilactobacillus sp. nov., isolated from tree bark.</title>
        <authorList>
            <person name="Phuengjayaem S."/>
            <person name="Tanasupawat S."/>
        </authorList>
    </citation>
    <scope>NUCLEOTIDE SEQUENCE</scope>
    <source>
        <strain evidence="1">SPB1-3</strain>
    </source>
</reference>
<dbReference type="Proteomes" id="UP001149860">
    <property type="component" value="Chromosome"/>
</dbReference>
<gene>
    <name evidence="1" type="ORF">O0236_006510</name>
</gene>